<evidence type="ECO:0000256" key="12">
    <source>
        <dbReference type="ARBA" id="ARBA00023139"/>
    </source>
</evidence>
<keyword evidence="13" id="KW-0998">Cell outer membrane</keyword>
<feature type="domain" description="Polysaccharide export protein N-terminal" evidence="16">
    <location>
        <begin position="39"/>
        <end position="129"/>
    </location>
</feature>
<dbReference type="Pfam" id="PF02563">
    <property type="entry name" value="Poly_export"/>
    <property type="match status" value="1"/>
</dbReference>
<evidence type="ECO:0000259" key="16">
    <source>
        <dbReference type="Pfam" id="PF02563"/>
    </source>
</evidence>
<evidence type="ECO:0000256" key="14">
    <source>
        <dbReference type="ARBA" id="ARBA00023288"/>
    </source>
</evidence>
<evidence type="ECO:0000256" key="4">
    <source>
        <dbReference type="ARBA" id="ARBA00022452"/>
    </source>
</evidence>
<dbReference type="EMBL" id="LT605205">
    <property type="protein sequence ID" value="SCD20511.1"/>
    <property type="molecule type" value="Genomic_DNA"/>
</dbReference>
<organism evidence="18 19">
    <name type="scientific">Proteiniphilum saccharofermentans</name>
    <dbReference type="NCBI Taxonomy" id="1642647"/>
    <lineage>
        <taxon>Bacteria</taxon>
        <taxon>Pseudomonadati</taxon>
        <taxon>Bacteroidota</taxon>
        <taxon>Bacteroidia</taxon>
        <taxon>Bacteroidales</taxon>
        <taxon>Dysgonomonadaceae</taxon>
        <taxon>Proteiniphilum</taxon>
    </lineage>
</organism>
<dbReference type="GO" id="GO:0009279">
    <property type="term" value="C:cell outer membrane"/>
    <property type="evidence" value="ECO:0007669"/>
    <property type="project" value="UniProtKB-SubCell"/>
</dbReference>
<dbReference type="InterPro" id="IPR049712">
    <property type="entry name" value="Poly_export"/>
</dbReference>
<keyword evidence="12" id="KW-0564">Palmitate</keyword>
<evidence type="ECO:0000256" key="10">
    <source>
        <dbReference type="ARBA" id="ARBA00023114"/>
    </source>
</evidence>
<accession>A0A1R3SYD1</accession>
<keyword evidence="5" id="KW-0762">Sugar transport</keyword>
<keyword evidence="6" id="KW-0812">Transmembrane</keyword>
<evidence type="ECO:0000313" key="18">
    <source>
        <dbReference type="EMBL" id="SCD20511.1"/>
    </source>
</evidence>
<dbReference type="PROSITE" id="PS51257">
    <property type="entry name" value="PROKAR_LIPOPROTEIN"/>
    <property type="match status" value="1"/>
</dbReference>
<comment type="similarity">
    <text evidence="2">Belongs to the BexD/CtrA/VexA family.</text>
</comment>
<evidence type="ECO:0000256" key="6">
    <source>
        <dbReference type="ARBA" id="ARBA00022692"/>
    </source>
</evidence>
<name>A0A1R3SYD1_9BACT</name>
<keyword evidence="8" id="KW-0625">Polysaccharide transport</keyword>
<keyword evidence="10" id="KW-0626">Porin</keyword>
<keyword evidence="3" id="KW-0813">Transport</keyword>
<dbReference type="GO" id="GO:0046930">
    <property type="term" value="C:pore complex"/>
    <property type="evidence" value="ECO:0007669"/>
    <property type="project" value="UniProtKB-KW"/>
</dbReference>
<dbReference type="GO" id="GO:0015159">
    <property type="term" value="F:polysaccharide transmembrane transporter activity"/>
    <property type="evidence" value="ECO:0007669"/>
    <property type="project" value="InterPro"/>
</dbReference>
<dbReference type="PANTHER" id="PTHR33619:SF3">
    <property type="entry name" value="POLYSACCHARIDE EXPORT PROTEIN GFCE-RELATED"/>
    <property type="match status" value="1"/>
</dbReference>
<evidence type="ECO:0000256" key="9">
    <source>
        <dbReference type="ARBA" id="ARBA00023065"/>
    </source>
</evidence>
<evidence type="ECO:0000256" key="7">
    <source>
        <dbReference type="ARBA" id="ARBA00022729"/>
    </source>
</evidence>
<feature type="signal peptide" evidence="15">
    <location>
        <begin position="1"/>
        <end position="20"/>
    </location>
</feature>
<evidence type="ECO:0000256" key="5">
    <source>
        <dbReference type="ARBA" id="ARBA00022597"/>
    </source>
</evidence>
<reference evidence="18 19" key="1">
    <citation type="submission" date="2016-08" db="EMBL/GenBank/DDBJ databases">
        <authorList>
            <person name="Seilhamer J.J."/>
        </authorList>
    </citation>
    <scope>NUCLEOTIDE SEQUENCE [LARGE SCALE GENOMIC DNA]</scope>
    <source>
        <strain evidence="18">M3/6</strain>
    </source>
</reference>
<dbReference type="Proteomes" id="UP000187464">
    <property type="component" value="Chromosome I"/>
</dbReference>
<dbReference type="AlphaFoldDB" id="A0A1R3SYD1"/>
<proteinExistence type="inferred from homology"/>
<keyword evidence="19" id="KW-1185">Reference proteome</keyword>
<dbReference type="STRING" id="1642647.PSM36_1692"/>
<evidence type="ECO:0000256" key="8">
    <source>
        <dbReference type="ARBA" id="ARBA00023047"/>
    </source>
</evidence>
<evidence type="ECO:0000256" key="1">
    <source>
        <dbReference type="ARBA" id="ARBA00004571"/>
    </source>
</evidence>
<dbReference type="GO" id="GO:0015288">
    <property type="term" value="F:porin activity"/>
    <property type="evidence" value="ECO:0007669"/>
    <property type="project" value="UniProtKB-KW"/>
</dbReference>
<dbReference type="Gene3D" id="3.10.560.10">
    <property type="entry name" value="Outer membrane lipoprotein wza domain like"/>
    <property type="match status" value="1"/>
</dbReference>
<dbReference type="InterPro" id="IPR003715">
    <property type="entry name" value="Poly_export_N"/>
</dbReference>
<keyword evidence="11" id="KW-0472">Membrane</keyword>
<dbReference type="KEGG" id="psac:PSM36_1692"/>
<evidence type="ECO:0000256" key="3">
    <source>
        <dbReference type="ARBA" id="ARBA00022448"/>
    </source>
</evidence>
<dbReference type="RefSeq" id="WP_076930522.1">
    <property type="nucleotide sequence ID" value="NZ_LT605205.1"/>
</dbReference>
<evidence type="ECO:0000256" key="15">
    <source>
        <dbReference type="SAM" id="SignalP"/>
    </source>
</evidence>
<gene>
    <name evidence="18" type="ORF">PSM36_1692</name>
</gene>
<sequence>MKKTIYLLAFACMVASCVQVKDIAYLQQSGQGQTILNSEKYDAQIKPRDILSIAVVSSEPAAASRFNLVAPQIDGTMSSIVSTPVLQNYLVDSEGQINFPSLGKLKVAGLTTRQLEEHIGKQLEPFFSEEMPVITARIMNYSVNILGEVQRPGKFETSNGRITIFEGLAMAGDMTIYGKRNNVKVLRENEDGEKVIYTLNLNDKNVFDSPAFFLEQNDVVYVEPNQTRANSSRFGEADNFRNSTISVLVSLATLGVTIYTLTRR</sequence>
<feature type="domain" description="SLBB" evidence="17">
    <location>
        <begin position="143"/>
        <end position="222"/>
    </location>
</feature>
<keyword evidence="4" id="KW-1134">Transmembrane beta strand</keyword>
<evidence type="ECO:0000313" key="19">
    <source>
        <dbReference type="Proteomes" id="UP000187464"/>
    </source>
</evidence>
<keyword evidence="9" id="KW-0406">Ion transport</keyword>
<dbReference type="Pfam" id="PF22461">
    <property type="entry name" value="SLBB_2"/>
    <property type="match status" value="1"/>
</dbReference>
<dbReference type="InterPro" id="IPR054765">
    <property type="entry name" value="SLBB_dom"/>
</dbReference>
<comment type="subcellular location">
    <subcellularLocation>
        <location evidence="1">Cell outer membrane</location>
        <topology evidence="1">Multi-pass membrane protein</topology>
    </subcellularLocation>
</comment>
<protein>
    <submittedName>
        <fullName evidence="18">Polysaccharide biosynthesis/export protein</fullName>
    </submittedName>
</protein>
<dbReference type="GO" id="GO:0006811">
    <property type="term" value="P:monoatomic ion transport"/>
    <property type="evidence" value="ECO:0007669"/>
    <property type="project" value="UniProtKB-KW"/>
</dbReference>
<evidence type="ECO:0000256" key="11">
    <source>
        <dbReference type="ARBA" id="ARBA00023136"/>
    </source>
</evidence>
<keyword evidence="14" id="KW-0449">Lipoprotein</keyword>
<feature type="chain" id="PRO_5010386025" evidence="15">
    <location>
        <begin position="21"/>
        <end position="264"/>
    </location>
</feature>
<dbReference type="PANTHER" id="PTHR33619">
    <property type="entry name" value="POLYSACCHARIDE EXPORT PROTEIN GFCE-RELATED"/>
    <property type="match status" value="1"/>
</dbReference>
<evidence type="ECO:0000256" key="2">
    <source>
        <dbReference type="ARBA" id="ARBA00009450"/>
    </source>
</evidence>
<keyword evidence="7 15" id="KW-0732">Signal</keyword>
<evidence type="ECO:0000256" key="13">
    <source>
        <dbReference type="ARBA" id="ARBA00023237"/>
    </source>
</evidence>
<evidence type="ECO:0000259" key="17">
    <source>
        <dbReference type="Pfam" id="PF22461"/>
    </source>
</evidence>